<evidence type="ECO:0000256" key="7">
    <source>
        <dbReference type="SAM" id="MobiDB-lite"/>
    </source>
</evidence>
<dbReference type="OrthoDB" id="1746530at2759"/>
<dbReference type="InterPro" id="IPR038846">
    <property type="entry name" value="RPC9"/>
</dbReference>
<evidence type="ECO:0000256" key="3">
    <source>
        <dbReference type="ARBA" id="ARBA00016672"/>
    </source>
</evidence>
<gene>
    <name evidence="9" type="ORF">FA09DRAFT_340890</name>
</gene>
<dbReference type="InterPro" id="IPR038324">
    <property type="entry name" value="Rpb4/RPC9_sf"/>
</dbReference>
<dbReference type="GO" id="GO:0006384">
    <property type="term" value="P:transcription initiation at RNA polymerase III promoter"/>
    <property type="evidence" value="ECO:0007669"/>
    <property type="project" value="InterPro"/>
</dbReference>
<reference evidence="9 10" key="1">
    <citation type="journal article" date="2018" name="Mol. Biol. Evol.">
        <title>Broad Genomic Sampling Reveals a Smut Pathogenic Ancestry of the Fungal Clade Ustilaginomycotina.</title>
        <authorList>
            <person name="Kijpornyongpan T."/>
            <person name="Mondo S.J."/>
            <person name="Barry K."/>
            <person name="Sandor L."/>
            <person name="Lee J."/>
            <person name="Lipzen A."/>
            <person name="Pangilinan J."/>
            <person name="LaButti K."/>
            <person name="Hainaut M."/>
            <person name="Henrissat B."/>
            <person name="Grigoriev I.V."/>
            <person name="Spatafora J.W."/>
            <person name="Aime M.C."/>
        </authorList>
    </citation>
    <scope>NUCLEOTIDE SEQUENCE [LARGE SCALE GENOMIC DNA]</scope>
    <source>
        <strain evidence="9 10">MCA 4186</strain>
    </source>
</reference>
<keyword evidence="5" id="KW-0804">Transcription</keyword>
<dbReference type="InterPro" id="IPR005574">
    <property type="entry name" value="Rpb4/RPC9"/>
</dbReference>
<dbReference type="GO" id="GO:0000166">
    <property type="term" value="F:nucleotide binding"/>
    <property type="evidence" value="ECO:0007669"/>
    <property type="project" value="InterPro"/>
</dbReference>
<dbReference type="Pfam" id="PF03874">
    <property type="entry name" value="RNA_pol_Rpb4"/>
    <property type="match status" value="1"/>
</dbReference>
<dbReference type="GO" id="GO:0005666">
    <property type="term" value="C:RNA polymerase III complex"/>
    <property type="evidence" value="ECO:0007669"/>
    <property type="project" value="InterPro"/>
</dbReference>
<evidence type="ECO:0000256" key="1">
    <source>
        <dbReference type="ARBA" id="ARBA00004123"/>
    </source>
</evidence>
<dbReference type="PANTHER" id="PTHR15561:SF0">
    <property type="entry name" value="DNA-DIRECTED RNA POLYMERASE III SUBUNIT RPC9"/>
    <property type="match status" value="1"/>
</dbReference>
<accession>A0A316Z2F8</accession>
<keyword evidence="4" id="KW-0240">DNA-directed RNA polymerase</keyword>
<dbReference type="InterPro" id="IPR006590">
    <property type="entry name" value="RNA_pol_Rpb4/RPC9_core"/>
</dbReference>
<organism evidence="9 10">
    <name type="scientific">Tilletiopsis washingtonensis</name>
    <dbReference type="NCBI Taxonomy" id="58919"/>
    <lineage>
        <taxon>Eukaryota</taxon>
        <taxon>Fungi</taxon>
        <taxon>Dikarya</taxon>
        <taxon>Basidiomycota</taxon>
        <taxon>Ustilaginomycotina</taxon>
        <taxon>Exobasidiomycetes</taxon>
        <taxon>Entylomatales</taxon>
        <taxon>Entylomatales incertae sedis</taxon>
        <taxon>Tilletiopsis</taxon>
    </lineage>
</organism>
<evidence type="ECO:0000313" key="9">
    <source>
        <dbReference type="EMBL" id="PWN95556.1"/>
    </source>
</evidence>
<keyword evidence="6" id="KW-0539">Nucleus</keyword>
<dbReference type="InterPro" id="IPR010997">
    <property type="entry name" value="HRDC-like_sf"/>
</dbReference>
<dbReference type="RefSeq" id="XP_025595835.1">
    <property type="nucleotide sequence ID" value="XM_025744371.1"/>
</dbReference>
<dbReference type="Gene3D" id="1.20.1250.40">
    <property type="match status" value="1"/>
</dbReference>
<feature type="compositionally biased region" description="Basic and acidic residues" evidence="7">
    <location>
        <begin position="213"/>
        <end position="228"/>
    </location>
</feature>
<proteinExistence type="inferred from homology"/>
<dbReference type="SUPFAM" id="SSF47819">
    <property type="entry name" value="HRDC-like"/>
    <property type="match status" value="1"/>
</dbReference>
<dbReference type="GeneID" id="37271915"/>
<dbReference type="SMART" id="SM00657">
    <property type="entry name" value="RPOL4c"/>
    <property type="match status" value="1"/>
</dbReference>
<name>A0A316Z2F8_9BASI</name>
<dbReference type="EMBL" id="KZ819303">
    <property type="protein sequence ID" value="PWN95556.1"/>
    <property type="molecule type" value="Genomic_DNA"/>
</dbReference>
<dbReference type="AlphaFoldDB" id="A0A316Z2F8"/>
<evidence type="ECO:0000313" key="10">
    <source>
        <dbReference type="Proteomes" id="UP000245946"/>
    </source>
</evidence>
<comment type="subcellular location">
    <subcellularLocation>
        <location evidence="1">Nucleus</location>
    </subcellularLocation>
</comment>
<evidence type="ECO:0000259" key="8">
    <source>
        <dbReference type="SMART" id="SM00657"/>
    </source>
</evidence>
<evidence type="ECO:0000256" key="4">
    <source>
        <dbReference type="ARBA" id="ARBA00022478"/>
    </source>
</evidence>
<evidence type="ECO:0000256" key="5">
    <source>
        <dbReference type="ARBA" id="ARBA00023163"/>
    </source>
</evidence>
<evidence type="ECO:0000256" key="2">
    <source>
        <dbReference type="ARBA" id="ARBA00006898"/>
    </source>
</evidence>
<protein>
    <recommendedName>
        <fullName evidence="3">DNA-directed RNA polymerase III subunit RPC9</fullName>
    </recommendedName>
</protein>
<feature type="domain" description="RNA polymerase Rpb4/RPC9 core" evidence="8">
    <location>
        <begin position="48"/>
        <end position="180"/>
    </location>
</feature>
<sequence length="251" mass="27030">MRVLQPRAALLSDYEVLALLKDLETTQRRQARQPAPAVFGTPAAAVLEAAAAAAAGAANGAAPSAAHAEDADAEAGMALLPPNLRTVQYELLAYLSNAARPAAHQSAEQIAAFKAALARWERDEHLGDARLTRGERLMCVNLAPATLVELHCIVEELSERFSETQIESLLELIATHLPRDSEVPSSNGINGTAHGEGLPGGAAAVDEDAEWEERERREEELREMREQQANEDFVVEGRGEGAVDDELPEEE</sequence>
<dbReference type="PANTHER" id="PTHR15561">
    <property type="entry name" value="CALCITONIN GENE-RELATED PEPTIDE-RECEPTOR COMPONENT PROTEIN"/>
    <property type="match status" value="1"/>
</dbReference>
<feature type="compositionally biased region" description="Acidic residues" evidence="7">
    <location>
        <begin position="242"/>
        <end position="251"/>
    </location>
</feature>
<evidence type="ECO:0000256" key="6">
    <source>
        <dbReference type="ARBA" id="ARBA00023242"/>
    </source>
</evidence>
<dbReference type="STRING" id="58919.A0A316Z2F8"/>
<keyword evidence="10" id="KW-1185">Reference proteome</keyword>
<feature type="region of interest" description="Disordered" evidence="7">
    <location>
        <begin position="180"/>
        <end position="251"/>
    </location>
</feature>
<dbReference type="Proteomes" id="UP000245946">
    <property type="component" value="Unassembled WGS sequence"/>
</dbReference>
<comment type="similarity">
    <text evidence="2">Belongs to the eukaryotic RPC9 RNA polymerase subunit family.</text>
</comment>